<dbReference type="GO" id="GO:0003677">
    <property type="term" value="F:DNA binding"/>
    <property type="evidence" value="ECO:0007669"/>
    <property type="project" value="InterPro"/>
</dbReference>
<feature type="region of interest" description="Disordered" evidence="1">
    <location>
        <begin position="517"/>
        <end position="548"/>
    </location>
</feature>
<proteinExistence type="predicted"/>
<feature type="compositionally biased region" description="Polar residues" evidence="1">
    <location>
        <begin position="517"/>
        <end position="540"/>
    </location>
</feature>
<keyword evidence="2" id="KW-1185">Reference proteome</keyword>
<organism evidence="2 3">
    <name type="scientific">Parastrongyloides trichosuri</name>
    <name type="common">Possum-specific nematode worm</name>
    <dbReference type="NCBI Taxonomy" id="131310"/>
    <lineage>
        <taxon>Eukaryota</taxon>
        <taxon>Metazoa</taxon>
        <taxon>Ecdysozoa</taxon>
        <taxon>Nematoda</taxon>
        <taxon>Chromadorea</taxon>
        <taxon>Rhabditida</taxon>
        <taxon>Tylenchina</taxon>
        <taxon>Panagrolaimomorpha</taxon>
        <taxon>Strongyloidoidea</taxon>
        <taxon>Strongyloididae</taxon>
        <taxon>Parastrongyloides</taxon>
    </lineage>
</organism>
<dbReference type="AlphaFoldDB" id="A0A0N4ZNZ1"/>
<feature type="region of interest" description="Disordered" evidence="1">
    <location>
        <begin position="86"/>
        <end position="107"/>
    </location>
</feature>
<feature type="compositionally biased region" description="Polar residues" evidence="1">
    <location>
        <begin position="1"/>
        <end position="15"/>
    </location>
</feature>
<sequence length="656" mass="73913">MSDNSKTSSFGNDSLINKREIINKKKRGRPPTKLLNNETKKCAKNNSSSIRILSSIKKSKLDGIKQLKWAKLKNSHKKTNVISKHNNISTEKKKRGRPRKIPISSSDEINSTQHFENSLLNLMKQDDNESEKDFYLNNDECQTESTLQAQNKLLNLLQRPPAFIDYETVNKKDGDFNQKRKLGRPKKIDIKNCLDEKTEKLEDISLEKNISLKNENSNNKLTTNNVKKTKICDLVKINENKSSMSKNFGGKFKKRLQNINQGEISTSIHVNGIISTICENGTHDNGVDQTEKNSNQCVGLNNDSHTTEKALTNLFKNNTSIPQTIEKRKRGRPRGSIGKNKLDNNFLSCPTNDNIMEKILGSFPNEIPHKKKRGRPRKEKLLEISTNNSIKNEDNSDIDSPPFNNLGLQELINQKIEILSQNFDSKNCNYNLSEDILSNTNKMVKEKDDTCKESTSSEIKDINEPKIIVTLSSDGTYTISGDLPKMPKTLICNAFIKNISTNESTKMPMQLIINNQGETSNSEMTPNTLSPENLSRSESTSFGSNSNNLISGISTKSNNCQSNTQDSIEEIIKNNDPSDFFEDQREESSSESIQNEPTLSNRQFINVTNGSLEYEKSNDFLLLNNQFIEKNTRASSLPVSDNITKNKDGAPTDGNI</sequence>
<accession>A0A0N4ZNZ1</accession>
<feature type="region of interest" description="Disordered" evidence="1">
    <location>
        <begin position="324"/>
        <end position="343"/>
    </location>
</feature>
<feature type="region of interest" description="Disordered" evidence="1">
    <location>
        <begin position="1"/>
        <end position="46"/>
    </location>
</feature>
<dbReference type="InterPro" id="IPR017956">
    <property type="entry name" value="AT_hook_DNA-bd_motif"/>
</dbReference>
<dbReference type="WBParaSite" id="PTRK_0001025400.1">
    <property type="protein sequence ID" value="PTRK_0001025400.1"/>
    <property type="gene ID" value="PTRK_0001025400"/>
</dbReference>
<reference evidence="3" key="1">
    <citation type="submission" date="2017-02" db="UniProtKB">
        <authorList>
            <consortium name="WormBaseParasite"/>
        </authorList>
    </citation>
    <scope>IDENTIFICATION</scope>
</reference>
<evidence type="ECO:0000256" key="1">
    <source>
        <dbReference type="SAM" id="MobiDB-lite"/>
    </source>
</evidence>
<evidence type="ECO:0000313" key="3">
    <source>
        <dbReference type="WBParaSite" id="PTRK_0001025400.1"/>
    </source>
</evidence>
<protein>
    <submittedName>
        <fullName evidence="3">ATPase family AAA domain-containing protein 5</fullName>
    </submittedName>
</protein>
<dbReference type="SMART" id="SM00384">
    <property type="entry name" value="AT_hook"/>
    <property type="match status" value="5"/>
</dbReference>
<feature type="region of interest" description="Disordered" evidence="1">
    <location>
        <begin position="578"/>
        <end position="597"/>
    </location>
</feature>
<dbReference type="Proteomes" id="UP000038045">
    <property type="component" value="Unplaced"/>
</dbReference>
<evidence type="ECO:0000313" key="2">
    <source>
        <dbReference type="Proteomes" id="UP000038045"/>
    </source>
</evidence>
<name>A0A0N4ZNZ1_PARTI</name>
<dbReference type="PRINTS" id="PR00929">
    <property type="entry name" value="ATHOOK"/>
</dbReference>